<evidence type="ECO:0000313" key="2">
    <source>
        <dbReference type="EMBL" id="GIQ84433.1"/>
    </source>
</evidence>
<feature type="region of interest" description="Disordered" evidence="1">
    <location>
        <begin position="201"/>
        <end position="223"/>
    </location>
</feature>
<keyword evidence="3" id="KW-1185">Reference proteome</keyword>
<reference evidence="2 3" key="1">
    <citation type="journal article" date="2018" name="PLoS ONE">
        <title>The draft genome of Kipferlia bialata reveals reductive genome evolution in fornicate parasites.</title>
        <authorList>
            <person name="Tanifuji G."/>
            <person name="Takabayashi S."/>
            <person name="Kume K."/>
            <person name="Takagi M."/>
            <person name="Nakayama T."/>
            <person name="Kamikawa R."/>
            <person name="Inagaki Y."/>
            <person name="Hashimoto T."/>
        </authorList>
    </citation>
    <scope>NUCLEOTIDE SEQUENCE [LARGE SCALE GENOMIC DNA]</scope>
    <source>
        <strain evidence="2">NY0173</strain>
    </source>
</reference>
<feature type="compositionally biased region" description="Polar residues" evidence="1">
    <location>
        <begin position="206"/>
        <end position="215"/>
    </location>
</feature>
<sequence length="392" mass="44355">MDENGVSDDVARMRDMETRNDVCAPGSRVIVDILKRREAQDQGDHKPVSRPETIRNERGIMVRNRKRGNKLGQQAEAGLTWTDYLLERTTKLIENTVNEFDSHNWSHLQATFVKRYPLTVGGKGAGRGSGVTRTKLDALKGAGVAVMDFAKLGQAMLPHMHPCSGAAHIYSGVGLALRDMKAGQKDIVKARRTRNQRVALEPAKKLSNQGDAATKSSDKSEIRRREAWKAIQTQSMAAKAPLPFSYVVLHPTEFGQAVENVFDVAQLLANIDKPGANGNRVGQNIYHMSLRIYKSEEHHRRWYRAHGLPEPGPGQQYDTLWLVTRELDEQVLVPEMKRERGVEANAKIERCQHYEWMEAKLKGSVSSFIQEPFLWQYAIKKFNVQECLLMRE</sequence>
<evidence type="ECO:0000313" key="3">
    <source>
        <dbReference type="Proteomes" id="UP000265618"/>
    </source>
</evidence>
<organism evidence="2 3">
    <name type="scientific">Kipferlia bialata</name>
    <dbReference type="NCBI Taxonomy" id="797122"/>
    <lineage>
        <taxon>Eukaryota</taxon>
        <taxon>Metamonada</taxon>
        <taxon>Carpediemonas-like organisms</taxon>
        <taxon>Kipferlia</taxon>
    </lineage>
</organism>
<dbReference type="EMBL" id="BDIP01001455">
    <property type="protein sequence ID" value="GIQ84433.1"/>
    <property type="molecule type" value="Genomic_DNA"/>
</dbReference>
<accession>A0A9K3GIP3</accession>
<comment type="caution">
    <text evidence="2">The sequence shown here is derived from an EMBL/GenBank/DDBJ whole genome shotgun (WGS) entry which is preliminary data.</text>
</comment>
<protein>
    <submittedName>
        <fullName evidence="2">Uncharacterized protein</fullName>
    </submittedName>
</protein>
<dbReference type="Proteomes" id="UP000265618">
    <property type="component" value="Unassembled WGS sequence"/>
</dbReference>
<gene>
    <name evidence="2" type="ORF">KIPB_005920</name>
</gene>
<proteinExistence type="predicted"/>
<name>A0A9K3GIP3_9EUKA</name>
<dbReference type="AlphaFoldDB" id="A0A9K3GIP3"/>
<evidence type="ECO:0000256" key="1">
    <source>
        <dbReference type="SAM" id="MobiDB-lite"/>
    </source>
</evidence>